<dbReference type="Proteomes" id="UP000469159">
    <property type="component" value="Unassembled WGS sequence"/>
</dbReference>
<dbReference type="InterPro" id="IPR036680">
    <property type="entry name" value="SPOR-like_sf"/>
</dbReference>
<dbReference type="Gene3D" id="3.30.70.1070">
    <property type="entry name" value="Sporulation related repeat"/>
    <property type="match status" value="1"/>
</dbReference>
<dbReference type="Gene3D" id="1.25.40.10">
    <property type="entry name" value="Tetratricopeptide repeat domain"/>
    <property type="match status" value="1"/>
</dbReference>
<protein>
    <submittedName>
        <fullName evidence="3">Sporulation protein</fullName>
    </submittedName>
</protein>
<dbReference type="PANTHER" id="PTHR45011:SF1">
    <property type="entry name" value="DAP3-BINDING CELL DEATH ENHANCER 1"/>
    <property type="match status" value="1"/>
</dbReference>
<proteinExistence type="predicted"/>
<dbReference type="InterPro" id="IPR052748">
    <property type="entry name" value="ISR_Activator"/>
</dbReference>
<feature type="compositionally biased region" description="Low complexity" evidence="1">
    <location>
        <begin position="262"/>
        <end position="295"/>
    </location>
</feature>
<dbReference type="SUPFAM" id="SSF110997">
    <property type="entry name" value="Sporulation related repeat"/>
    <property type="match status" value="1"/>
</dbReference>
<evidence type="ECO:0000259" key="2">
    <source>
        <dbReference type="PROSITE" id="PS51724"/>
    </source>
</evidence>
<accession>A0A6I4UT09</accession>
<gene>
    <name evidence="3" type="ORF">GRI75_09060</name>
</gene>
<reference evidence="3 4" key="1">
    <citation type="submission" date="2019-12" db="EMBL/GenBank/DDBJ databases">
        <title>Genomic-based taxomic classification of the family Erythrobacteraceae.</title>
        <authorList>
            <person name="Xu L."/>
        </authorList>
    </citation>
    <scope>NUCLEOTIDE SEQUENCE [LARGE SCALE GENOMIC DNA]</scope>
    <source>
        <strain evidence="3 4">MCCC 1K02066</strain>
    </source>
</reference>
<dbReference type="InterPro" id="IPR011990">
    <property type="entry name" value="TPR-like_helical_dom_sf"/>
</dbReference>
<dbReference type="InterPro" id="IPR006597">
    <property type="entry name" value="Sel1-like"/>
</dbReference>
<dbReference type="AlphaFoldDB" id="A0A6I4UT09"/>
<dbReference type="PROSITE" id="PS51724">
    <property type="entry name" value="SPOR"/>
    <property type="match status" value="1"/>
</dbReference>
<evidence type="ECO:0000313" key="3">
    <source>
        <dbReference type="EMBL" id="MXP41788.1"/>
    </source>
</evidence>
<dbReference type="SUPFAM" id="SSF81901">
    <property type="entry name" value="HCP-like"/>
    <property type="match status" value="1"/>
</dbReference>
<dbReference type="OrthoDB" id="112232at2"/>
<sequence>MLLASGAALADVKAGVDAWGRGDYATAVREWEGPAAAGDADAMFNLGQAYRLGRGVTADPARAEALYARAAAAGHLQAADTYGLMLFQSGRQLAALPYIQNAAARGDPRAAYLLGVAHFNGDIVPEDWVRAYALLTLANAQGLPQAAAALAQMDQHIPLAQRQQGAGLAVELQRQADATRGRQFAAADLEMGPSVSASSGATATAGAPMAQPPLVVASPPRPPQPAASAAVSPSVAAARAAVAEASRATGTESPAEAGASYARAPAVAPQQRAAASKPQAKPAAKSGAPARPAVAASDGPWRVQLGAFSVRGNADRLWAKLRGRGELAGKSRLLVAAGGMTKLQVGGYASRESAESACRSLKRAGQECLVTR</sequence>
<name>A0A6I4UT09_9SPHN</name>
<feature type="domain" description="SPOR" evidence="2">
    <location>
        <begin position="295"/>
        <end position="372"/>
    </location>
</feature>
<dbReference type="Pfam" id="PF08238">
    <property type="entry name" value="Sel1"/>
    <property type="match status" value="2"/>
</dbReference>
<organism evidence="3 4">
    <name type="scientific">Croceibacterium soli</name>
    <dbReference type="NCBI Taxonomy" id="1739690"/>
    <lineage>
        <taxon>Bacteria</taxon>
        <taxon>Pseudomonadati</taxon>
        <taxon>Pseudomonadota</taxon>
        <taxon>Alphaproteobacteria</taxon>
        <taxon>Sphingomonadales</taxon>
        <taxon>Erythrobacteraceae</taxon>
        <taxon>Croceibacterium</taxon>
    </lineage>
</organism>
<feature type="compositionally biased region" description="Low complexity" evidence="1">
    <location>
        <begin position="193"/>
        <end position="218"/>
    </location>
</feature>
<dbReference type="PANTHER" id="PTHR45011">
    <property type="entry name" value="DAP3-BINDING CELL DEATH ENHANCER 1"/>
    <property type="match status" value="1"/>
</dbReference>
<dbReference type="SMART" id="SM00671">
    <property type="entry name" value="SEL1"/>
    <property type="match status" value="2"/>
</dbReference>
<feature type="region of interest" description="Disordered" evidence="1">
    <location>
        <begin position="247"/>
        <end position="295"/>
    </location>
</feature>
<feature type="region of interest" description="Disordered" evidence="1">
    <location>
        <begin position="193"/>
        <end position="231"/>
    </location>
</feature>
<evidence type="ECO:0000256" key="1">
    <source>
        <dbReference type="SAM" id="MobiDB-lite"/>
    </source>
</evidence>
<dbReference type="GO" id="GO:0042834">
    <property type="term" value="F:peptidoglycan binding"/>
    <property type="evidence" value="ECO:0007669"/>
    <property type="project" value="InterPro"/>
</dbReference>
<comment type="caution">
    <text evidence="3">The sequence shown here is derived from an EMBL/GenBank/DDBJ whole genome shotgun (WGS) entry which is preliminary data.</text>
</comment>
<dbReference type="InterPro" id="IPR007730">
    <property type="entry name" value="SPOR-like_dom"/>
</dbReference>
<keyword evidence="4" id="KW-1185">Reference proteome</keyword>
<dbReference type="Pfam" id="PF05036">
    <property type="entry name" value="SPOR"/>
    <property type="match status" value="1"/>
</dbReference>
<evidence type="ECO:0000313" key="4">
    <source>
        <dbReference type="Proteomes" id="UP000469159"/>
    </source>
</evidence>
<dbReference type="EMBL" id="WTYK01000004">
    <property type="protein sequence ID" value="MXP41788.1"/>
    <property type="molecule type" value="Genomic_DNA"/>
</dbReference>